<dbReference type="AlphaFoldDB" id="A0A663M9A6"/>
<organism evidence="1 2">
    <name type="scientific">Athene cunicularia</name>
    <name type="common">Burrowing owl</name>
    <name type="synonym">Speotyto cunicularia</name>
    <dbReference type="NCBI Taxonomy" id="194338"/>
    <lineage>
        <taxon>Eukaryota</taxon>
        <taxon>Metazoa</taxon>
        <taxon>Chordata</taxon>
        <taxon>Craniata</taxon>
        <taxon>Vertebrata</taxon>
        <taxon>Euteleostomi</taxon>
        <taxon>Archelosauria</taxon>
        <taxon>Archosauria</taxon>
        <taxon>Dinosauria</taxon>
        <taxon>Saurischia</taxon>
        <taxon>Theropoda</taxon>
        <taxon>Coelurosauria</taxon>
        <taxon>Aves</taxon>
        <taxon>Neognathae</taxon>
        <taxon>Neoaves</taxon>
        <taxon>Telluraves</taxon>
        <taxon>Strigiformes</taxon>
        <taxon>Strigidae</taxon>
        <taxon>Athene</taxon>
    </lineage>
</organism>
<sequence>VVSNLSCASDPLCLPLLCEALGSSGGFWEALGGTSGHGALSPRCRGVCCCTDPSALPGHAASAPSTLPPGRPWLSLNLSCYFSAPTFAFLSNPTSQTLLDTSFRFPAGFLST</sequence>
<keyword evidence="2" id="KW-1185">Reference proteome</keyword>
<dbReference type="Proteomes" id="UP000472269">
    <property type="component" value="Unplaced"/>
</dbReference>
<dbReference type="Ensembl" id="ENSACUT00000008591.1">
    <property type="protein sequence ID" value="ENSACUP00000008033.1"/>
    <property type="gene ID" value="ENSACUG00000005474.1"/>
</dbReference>
<evidence type="ECO:0000313" key="1">
    <source>
        <dbReference type="Ensembl" id="ENSACUP00000008033.1"/>
    </source>
</evidence>
<reference evidence="1" key="2">
    <citation type="submission" date="2025-09" db="UniProtKB">
        <authorList>
            <consortium name="Ensembl"/>
        </authorList>
    </citation>
    <scope>IDENTIFICATION</scope>
</reference>
<evidence type="ECO:0000313" key="2">
    <source>
        <dbReference type="Proteomes" id="UP000472269"/>
    </source>
</evidence>
<name>A0A663M9A6_ATHCN</name>
<proteinExistence type="predicted"/>
<accession>A0A663M9A6</accession>
<protein>
    <submittedName>
        <fullName evidence="1">Uncharacterized protein</fullName>
    </submittedName>
</protein>
<reference evidence="1" key="1">
    <citation type="submission" date="2025-08" db="UniProtKB">
        <authorList>
            <consortium name="Ensembl"/>
        </authorList>
    </citation>
    <scope>IDENTIFICATION</scope>
</reference>